<dbReference type="PANTHER" id="PTHR11017:SF479">
    <property type="entry name" value="DISEASE RESISTANCE PROTEIN (TIR-NBS-LRR CLASS) FAMILY"/>
    <property type="match status" value="1"/>
</dbReference>
<protein>
    <submittedName>
        <fullName evidence="6">Uncharacterized protein</fullName>
    </submittedName>
</protein>
<evidence type="ECO:0000313" key="7">
    <source>
        <dbReference type="Proteomes" id="UP001293593"/>
    </source>
</evidence>
<dbReference type="EMBL" id="JAWXYG010000007">
    <property type="protein sequence ID" value="KAK4267282.1"/>
    <property type="molecule type" value="Genomic_DNA"/>
</dbReference>
<dbReference type="Proteomes" id="UP001293593">
    <property type="component" value="Unassembled WGS sequence"/>
</dbReference>
<gene>
    <name evidence="6" type="ORF">QN277_024082</name>
</gene>
<dbReference type="AlphaFoldDB" id="A0AAE1JB59"/>
<comment type="caution">
    <text evidence="6">The sequence shown here is derived from an EMBL/GenBank/DDBJ whole genome shotgun (WGS) entry which is preliminary data.</text>
</comment>
<keyword evidence="1" id="KW-0433">Leucine-rich repeat</keyword>
<dbReference type="SUPFAM" id="SSF52058">
    <property type="entry name" value="L domain-like"/>
    <property type="match status" value="1"/>
</dbReference>
<organism evidence="6 7">
    <name type="scientific">Acacia crassicarpa</name>
    <name type="common">northern wattle</name>
    <dbReference type="NCBI Taxonomy" id="499986"/>
    <lineage>
        <taxon>Eukaryota</taxon>
        <taxon>Viridiplantae</taxon>
        <taxon>Streptophyta</taxon>
        <taxon>Embryophyta</taxon>
        <taxon>Tracheophyta</taxon>
        <taxon>Spermatophyta</taxon>
        <taxon>Magnoliopsida</taxon>
        <taxon>eudicotyledons</taxon>
        <taxon>Gunneridae</taxon>
        <taxon>Pentapetalae</taxon>
        <taxon>rosids</taxon>
        <taxon>fabids</taxon>
        <taxon>Fabales</taxon>
        <taxon>Fabaceae</taxon>
        <taxon>Caesalpinioideae</taxon>
        <taxon>mimosoid clade</taxon>
        <taxon>Acacieae</taxon>
        <taxon>Acacia</taxon>
    </lineage>
</organism>
<keyword evidence="2" id="KW-0677">Repeat</keyword>
<dbReference type="InterPro" id="IPR058546">
    <property type="entry name" value="RPS4B/Roq1-like_LRR"/>
</dbReference>
<dbReference type="Pfam" id="PF20160">
    <property type="entry name" value="C-JID"/>
    <property type="match status" value="1"/>
</dbReference>
<dbReference type="InterPro" id="IPR045344">
    <property type="entry name" value="C-JID"/>
</dbReference>
<reference evidence="6" key="1">
    <citation type="submission" date="2023-10" db="EMBL/GenBank/DDBJ databases">
        <title>Chromosome-level genome of the transformable northern wattle, Acacia crassicarpa.</title>
        <authorList>
            <person name="Massaro I."/>
            <person name="Sinha N.R."/>
            <person name="Poethig S."/>
            <person name="Leichty A.R."/>
        </authorList>
    </citation>
    <scope>NUCLEOTIDE SEQUENCE</scope>
    <source>
        <strain evidence="6">Acra3RX</strain>
        <tissue evidence="6">Leaf</tissue>
    </source>
</reference>
<evidence type="ECO:0000259" key="5">
    <source>
        <dbReference type="Pfam" id="PF23286"/>
    </source>
</evidence>
<evidence type="ECO:0000313" key="6">
    <source>
        <dbReference type="EMBL" id="KAK4267282.1"/>
    </source>
</evidence>
<dbReference type="Pfam" id="PF23286">
    <property type="entry name" value="LRR_13"/>
    <property type="match status" value="1"/>
</dbReference>
<evidence type="ECO:0000259" key="4">
    <source>
        <dbReference type="Pfam" id="PF20160"/>
    </source>
</evidence>
<dbReference type="Gene3D" id="3.80.10.10">
    <property type="entry name" value="Ribonuclease Inhibitor"/>
    <property type="match status" value="2"/>
</dbReference>
<keyword evidence="7" id="KW-1185">Reference proteome</keyword>
<evidence type="ECO:0000256" key="1">
    <source>
        <dbReference type="ARBA" id="ARBA00022614"/>
    </source>
</evidence>
<sequence length="662" mass="75713">MGWEIVREESIHDPGKRSRLWDADDIYRVLEHNLGTKAIQSITLNLAKIEELCLTPQVFAEMSELKFLRLSQNDADEQILRLPQGLESLPNELRFLHWDCCPLKSLPSTFHPESLVELNMNWSRVEKLWDGVLHLVNLKKINLSNSKHLLELPDFSMASNLEEVELHNCKSLRKVHPSILTINKLVNLNLTHCTSLTILTSDVHLRSLSRLSLGECLRLKEFSVTSENMRNLNLAGTAINELPSSVRLLNKLEIFELQRCKNLKNLPNKPTNLSSLRELWINGCRQLDASNLRFLLDGSRFLETLLLQDCHNLFELPDTIRFLSSLKHLSLNETDIERLPASIKHLPRLEKLDLRNCRKLQILPHLPLTIKELYVTNCSSLERVMFSSMASDHLNEKVRVSTIFQNCVNLDARSLRAIGVNSHVNIKRLGKEHLSTLGKSKILDRTVDVIYPGSNVPEWFINRTRQSSVTIDLSSSALPSMSVGFIFCAVVCKFPSNDENLVGCECYLEINGKRDKNMGSWTSISACEFMSDHVCLWYDERCCLRTKRSMEADETDRMKISFEFFAQTGNIWENKRDIVIKECGVCPIYASENPKFTEQIDLEFELESELKAIEMGVSGSFGEKKNEDTISLAQKSNRYIFPTLPNGTWKKATQGLKDLINL</sequence>
<feature type="domain" description="Disease resistance protein RPS4B/Roq1-like leucine-rich repeats" evidence="5">
    <location>
        <begin position="205"/>
        <end position="385"/>
    </location>
</feature>
<evidence type="ECO:0000256" key="3">
    <source>
        <dbReference type="ARBA" id="ARBA00022821"/>
    </source>
</evidence>
<dbReference type="InterPro" id="IPR044974">
    <property type="entry name" value="Disease_R_plants"/>
</dbReference>
<name>A0AAE1JB59_9FABA</name>
<dbReference type="GO" id="GO:0006952">
    <property type="term" value="P:defense response"/>
    <property type="evidence" value="ECO:0007669"/>
    <property type="project" value="InterPro"/>
</dbReference>
<dbReference type="PANTHER" id="PTHR11017">
    <property type="entry name" value="LEUCINE-RICH REPEAT-CONTAINING PROTEIN"/>
    <property type="match status" value="1"/>
</dbReference>
<accession>A0AAE1JB59</accession>
<proteinExistence type="predicted"/>
<dbReference type="InterPro" id="IPR032675">
    <property type="entry name" value="LRR_dom_sf"/>
</dbReference>
<keyword evidence="3" id="KW-0611">Plant defense</keyword>
<feature type="domain" description="C-JID" evidence="4">
    <location>
        <begin position="452"/>
        <end position="592"/>
    </location>
</feature>
<evidence type="ECO:0000256" key="2">
    <source>
        <dbReference type="ARBA" id="ARBA00022737"/>
    </source>
</evidence>